<feature type="transmembrane region" description="Helical" evidence="6">
    <location>
        <begin position="252"/>
        <end position="274"/>
    </location>
</feature>
<evidence type="ECO:0000256" key="3">
    <source>
        <dbReference type="ARBA" id="ARBA00022692"/>
    </source>
</evidence>
<evidence type="ECO:0000256" key="2">
    <source>
        <dbReference type="ARBA" id="ARBA00022448"/>
    </source>
</evidence>
<keyword evidence="3 6" id="KW-0812">Transmembrane</keyword>
<dbReference type="RefSeq" id="WP_350269713.1">
    <property type="nucleotide sequence ID" value="NZ_CP158281.1"/>
</dbReference>
<organism evidence="7">
    <name type="scientific">Brevibacterium koreense</name>
    <dbReference type="NCBI Taxonomy" id="3140787"/>
    <lineage>
        <taxon>Bacteria</taxon>
        <taxon>Bacillati</taxon>
        <taxon>Actinomycetota</taxon>
        <taxon>Actinomycetes</taxon>
        <taxon>Micrococcales</taxon>
        <taxon>Brevibacteriaceae</taxon>
        <taxon>Brevibacterium</taxon>
    </lineage>
</organism>
<dbReference type="KEGG" id="bkr:AAFP32_14365"/>
<feature type="transmembrane region" description="Helical" evidence="6">
    <location>
        <begin position="64"/>
        <end position="85"/>
    </location>
</feature>
<dbReference type="PANTHER" id="PTHR45649">
    <property type="entry name" value="AMINO-ACID PERMEASE BAT1"/>
    <property type="match status" value="1"/>
</dbReference>
<feature type="transmembrane region" description="Helical" evidence="6">
    <location>
        <begin position="422"/>
        <end position="443"/>
    </location>
</feature>
<feature type="transmembrane region" description="Helical" evidence="6">
    <location>
        <begin position="353"/>
        <end position="374"/>
    </location>
</feature>
<gene>
    <name evidence="7" type="ORF">AAFP32_14365</name>
</gene>
<dbReference type="Pfam" id="PF13520">
    <property type="entry name" value="AA_permease_2"/>
    <property type="match status" value="1"/>
</dbReference>
<evidence type="ECO:0000313" key="7">
    <source>
        <dbReference type="EMBL" id="XBV88732.1"/>
    </source>
</evidence>
<comment type="subcellular location">
    <subcellularLocation>
        <location evidence="1">Membrane</location>
        <topology evidence="1">Multi-pass membrane protein</topology>
    </subcellularLocation>
</comment>
<feature type="transmembrane region" description="Helical" evidence="6">
    <location>
        <begin position="305"/>
        <end position="332"/>
    </location>
</feature>
<protein>
    <submittedName>
        <fullName evidence="7">APC family permease</fullName>
    </submittedName>
</protein>
<evidence type="ECO:0000256" key="5">
    <source>
        <dbReference type="ARBA" id="ARBA00023136"/>
    </source>
</evidence>
<dbReference type="GO" id="GO:0016020">
    <property type="term" value="C:membrane"/>
    <property type="evidence" value="ECO:0007669"/>
    <property type="project" value="UniProtKB-SubCell"/>
</dbReference>
<keyword evidence="5 6" id="KW-0472">Membrane</keyword>
<feature type="transmembrane region" description="Helical" evidence="6">
    <location>
        <begin position="32"/>
        <end position="52"/>
    </location>
</feature>
<keyword evidence="2" id="KW-0813">Transport</keyword>
<dbReference type="PIRSF" id="PIRSF006060">
    <property type="entry name" value="AA_transporter"/>
    <property type="match status" value="1"/>
</dbReference>
<dbReference type="GO" id="GO:0022857">
    <property type="term" value="F:transmembrane transporter activity"/>
    <property type="evidence" value="ECO:0007669"/>
    <property type="project" value="InterPro"/>
</dbReference>
<dbReference type="AlphaFoldDB" id="A0AAU7UKV6"/>
<dbReference type="InterPro" id="IPR002293">
    <property type="entry name" value="AA/rel_permease1"/>
</dbReference>
<keyword evidence="4 6" id="KW-1133">Transmembrane helix</keyword>
<feature type="transmembrane region" description="Helical" evidence="6">
    <location>
        <begin position="174"/>
        <end position="193"/>
    </location>
</feature>
<name>A0AAU7UKV6_9MICO</name>
<feature type="transmembrane region" description="Helical" evidence="6">
    <location>
        <begin position="213"/>
        <end position="232"/>
    </location>
</feature>
<sequence length="499" mass="53420">MTEHSPKSHLSDSDHLSVLGYEDSFERSMSPWANFALGFTYLSPLVGVYSLMAVALSTGGPPSMWWIIIVACGQMLVALVFGEVVSQFPIAGGIYPWSRRLWGKRYAWMAAWVYICALIVTITSVAEFGAGFVSSLFGFELNRNTTLLLALGLLVLALAINFSGTKWLARIARIGLFAELIGVIGLGLFLLIFERKHSFGVFFDSMGTAGDGSYAAAFMGAAVAGLFLFYGFEACGDVAEEVSDPARGIPKAMLMTILVGAVSALFSFGGYVLAAPNLDEIVAGQVEDPIPAILQGSLGTVGAKIFLLVAITAFISCVLSLQAAASRLIFSFARDGMMPGHKWLSKVTDGTKVPRNALIVACITPALICVLIWFNDGILVAVTSFAILGIYLAFQMVVLGALRQRFKGWRPAGPWSLRGWGIIVNIAALAYGIFAMILLALPGDSGSFFADWIVLLGLVVVLVVGVVYLFTARPDRQSDAPEGDAIAVAEAIRSHRSNR</sequence>
<evidence type="ECO:0000256" key="4">
    <source>
        <dbReference type="ARBA" id="ARBA00022989"/>
    </source>
</evidence>
<feature type="transmembrane region" description="Helical" evidence="6">
    <location>
        <begin position="380"/>
        <end position="402"/>
    </location>
</feature>
<feature type="transmembrane region" description="Helical" evidence="6">
    <location>
        <begin position="449"/>
        <end position="470"/>
    </location>
</feature>
<dbReference type="PANTHER" id="PTHR45649:SF26">
    <property type="entry name" value="OS04G0435100 PROTEIN"/>
    <property type="match status" value="1"/>
</dbReference>
<dbReference type="EMBL" id="CP158281">
    <property type="protein sequence ID" value="XBV88732.1"/>
    <property type="molecule type" value="Genomic_DNA"/>
</dbReference>
<proteinExistence type="predicted"/>
<feature type="transmembrane region" description="Helical" evidence="6">
    <location>
        <begin position="106"/>
        <end position="126"/>
    </location>
</feature>
<evidence type="ECO:0000256" key="6">
    <source>
        <dbReference type="SAM" id="Phobius"/>
    </source>
</evidence>
<accession>A0AAU7UKV6</accession>
<feature type="transmembrane region" description="Helical" evidence="6">
    <location>
        <begin position="146"/>
        <end position="162"/>
    </location>
</feature>
<evidence type="ECO:0000256" key="1">
    <source>
        <dbReference type="ARBA" id="ARBA00004141"/>
    </source>
</evidence>
<dbReference type="Gene3D" id="1.20.1740.10">
    <property type="entry name" value="Amino acid/polyamine transporter I"/>
    <property type="match status" value="1"/>
</dbReference>
<reference evidence="7" key="1">
    <citation type="submission" date="2024-06" db="EMBL/GenBank/DDBJ databases">
        <title>Brevibacterium koreense sp. nov., isolated from jogae-jeotgal, a Korean fermented seafood.</title>
        <authorList>
            <person name="Whon T.W."/>
            <person name="Nam S."/>
            <person name="Kim Y."/>
        </authorList>
    </citation>
    <scope>NUCLEOTIDE SEQUENCE</scope>
    <source>
        <strain evidence="7">CBA3109</strain>
    </source>
</reference>